<dbReference type="InterPro" id="IPR018712">
    <property type="entry name" value="Tle1-like_cat"/>
</dbReference>
<evidence type="ECO:0000313" key="2">
    <source>
        <dbReference type="EMBL" id="WPA99380.1"/>
    </source>
</evidence>
<dbReference type="PANTHER" id="PTHR33840">
    <property type="match status" value="1"/>
</dbReference>
<dbReference type="InterPro" id="IPR029058">
    <property type="entry name" value="AB_hydrolase_fold"/>
</dbReference>
<dbReference type="Pfam" id="PF09994">
    <property type="entry name" value="T6SS_Tle1-like_cat"/>
    <property type="match status" value="1"/>
</dbReference>
<reference evidence="2 3" key="1">
    <citation type="submission" date="2023-09" db="EMBL/GenBank/DDBJ databases">
        <title>Complete-Gapless Cercospora beticola genome.</title>
        <authorList>
            <person name="Wyatt N.A."/>
            <person name="Spanner R.E."/>
            <person name="Bolton M.D."/>
        </authorList>
    </citation>
    <scope>NUCLEOTIDE SEQUENCE [LARGE SCALE GENOMIC DNA]</scope>
    <source>
        <strain evidence="2">Cb09-40</strain>
    </source>
</reference>
<evidence type="ECO:0000259" key="1">
    <source>
        <dbReference type="Pfam" id="PF09994"/>
    </source>
</evidence>
<feature type="domain" description="T6SS Phospholipase effector Tle1-like catalytic" evidence="1">
    <location>
        <begin position="11"/>
        <end position="272"/>
    </location>
</feature>
<dbReference type="SUPFAM" id="SSF53474">
    <property type="entry name" value="alpha/beta-Hydrolases"/>
    <property type="match status" value="1"/>
</dbReference>
<name>A0ABZ0NIR3_CERBT</name>
<dbReference type="RefSeq" id="XP_065458572.1">
    <property type="nucleotide sequence ID" value="XM_065602500.1"/>
</dbReference>
<dbReference type="PANTHER" id="PTHR33840:SF1">
    <property type="entry name" value="TLE1 PHOSPHOLIPASE DOMAIN-CONTAINING PROTEIN"/>
    <property type="match status" value="1"/>
</dbReference>
<evidence type="ECO:0000313" key="3">
    <source>
        <dbReference type="Proteomes" id="UP001302367"/>
    </source>
</evidence>
<dbReference type="Proteomes" id="UP001302367">
    <property type="component" value="Chromosome 3"/>
</dbReference>
<protein>
    <recommendedName>
        <fullName evidence="1">T6SS Phospholipase effector Tle1-like catalytic domain-containing protein</fullName>
    </recommendedName>
</protein>
<sequence>MSAMRPRYYFVSLDGTLDHRDRSGRALSSATNIQWLHQLVKRNTEDGVPVHKLYLPGVGTGGADREDNKEAMLGAGIKNTIKDAYRWLCDHELNDRDKIILAGFSRGAHAARVLALLISDLGFLHMRYMEYIEMIFEQWISSREKENDRSADNDVSALRAQYSQCLTGPRWIHTCAVFDTVGTMGVPNPVDRNPNKKLGFARKRLGNVLKAYHAMALDEDRSLFPVNLWEDPMPGVAARQKVRQYWFRGSHSDVGGGDNRFLSNLALVWMISMMEDDPELDILFDNGKLSQMIRANSVTAAVTNSRTWMWKPLGSKKRQPGQRDTERVHVSVRLLRERNMVRRSEHMSGPFENGDRYFWAFGPNAADRLWESDNARDGYDWHDDSYVAHEEHHLRDMGLVDTNGPSV</sequence>
<proteinExistence type="predicted"/>
<dbReference type="GeneID" id="90644042"/>
<organism evidence="2 3">
    <name type="scientific">Cercospora beticola</name>
    <name type="common">Sugarbeet leaf spot fungus</name>
    <dbReference type="NCBI Taxonomy" id="122368"/>
    <lineage>
        <taxon>Eukaryota</taxon>
        <taxon>Fungi</taxon>
        <taxon>Dikarya</taxon>
        <taxon>Ascomycota</taxon>
        <taxon>Pezizomycotina</taxon>
        <taxon>Dothideomycetes</taxon>
        <taxon>Dothideomycetidae</taxon>
        <taxon>Mycosphaerellales</taxon>
        <taxon>Mycosphaerellaceae</taxon>
        <taxon>Cercospora</taxon>
    </lineage>
</organism>
<keyword evidence="3" id="KW-1185">Reference proteome</keyword>
<dbReference type="EMBL" id="CP134186">
    <property type="protein sequence ID" value="WPA99380.1"/>
    <property type="molecule type" value="Genomic_DNA"/>
</dbReference>
<gene>
    <name evidence="2" type="ORF">RHO25_003997</name>
</gene>
<dbReference type="Gene3D" id="3.40.50.1820">
    <property type="entry name" value="alpha/beta hydrolase"/>
    <property type="match status" value="1"/>
</dbReference>
<accession>A0ABZ0NIR3</accession>